<keyword evidence="2" id="KW-1185">Reference proteome</keyword>
<dbReference type="PANTHER" id="PTHR31299:SF0">
    <property type="entry name" value="ESTERASE, PUTATIVE (AFU_ORTHOLOGUE AFUA_1G05850)-RELATED"/>
    <property type="match status" value="1"/>
</dbReference>
<dbReference type="InterPro" id="IPR052036">
    <property type="entry name" value="Hydrolase/PRTase-associated"/>
</dbReference>
<dbReference type="PANTHER" id="PTHR31299">
    <property type="entry name" value="ESTERASE, PUTATIVE (AFU_ORTHOLOGUE AFUA_1G05850)-RELATED"/>
    <property type="match status" value="1"/>
</dbReference>
<reference evidence="1" key="1">
    <citation type="submission" date="2022-06" db="EMBL/GenBank/DDBJ databases">
        <title>Complete genome sequence and characterization of Cupriavidus gilardii QJ1 isolated from contaminating cells.</title>
        <authorList>
            <person name="Qi J."/>
        </authorList>
    </citation>
    <scope>NUCLEOTIDE SEQUENCE</scope>
    <source>
        <strain evidence="1">QJ1</strain>
    </source>
</reference>
<dbReference type="CDD" id="cd14728">
    <property type="entry name" value="Ere-like"/>
    <property type="match status" value="1"/>
</dbReference>
<dbReference type="InterPro" id="IPR014622">
    <property type="entry name" value="UCP036794_erythomycin"/>
</dbReference>
<dbReference type="Pfam" id="PF05139">
    <property type="entry name" value="Erythro_esteras"/>
    <property type="match status" value="1"/>
</dbReference>
<evidence type="ECO:0000313" key="2">
    <source>
        <dbReference type="Proteomes" id="UP001056648"/>
    </source>
</evidence>
<evidence type="ECO:0000313" key="1">
    <source>
        <dbReference type="EMBL" id="USE78186.1"/>
    </source>
</evidence>
<dbReference type="RefSeq" id="WP_252252262.1">
    <property type="nucleotide sequence ID" value="NZ_CP098735.1"/>
</dbReference>
<accession>A0ABY4VQY8</accession>
<dbReference type="PIRSF" id="PIRSF036794">
    <property type="entry name" value="UCP_erythr_ester"/>
    <property type="match status" value="1"/>
</dbReference>
<dbReference type="InterPro" id="IPR007815">
    <property type="entry name" value="Emycin_Estase"/>
</dbReference>
<dbReference type="Gene3D" id="1.20.1440.30">
    <property type="entry name" value="Biosynthetic Protein domain"/>
    <property type="match status" value="1"/>
</dbReference>
<dbReference type="Gene3D" id="3.30.1870.10">
    <property type="entry name" value="EreA-like, domain 2"/>
    <property type="match status" value="1"/>
</dbReference>
<dbReference type="Gene3D" id="3.40.1660.10">
    <property type="entry name" value="EreA-like (biosynthetic domain)"/>
    <property type="match status" value="1"/>
</dbReference>
<protein>
    <submittedName>
        <fullName evidence="1">Erythromycin esterase family protein</fullName>
    </submittedName>
</protein>
<dbReference type="Proteomes" id="UP001056648">
    <property type="component" value="Chromosome 1"/>
</dbReference>
<organism evidence="1 2">
    <name type="scientific">Cupriavidus gilardii</name>
    <dbReference type="NCBI Taxonomy" id="82541"/>
    <lineage>
        <taxon>Bacteria</taxon>
        <taxon>Pseudomonadati</taxon>
        <taxon>Pseudomonadota</taxon>
        <taxon>Betaproteobacteria</taxon>
        <taxon>Burkholderiales</taxon>
        <taxon>Burkholderiaceae</taxon>
        <taxon>Cupriavidus</taxon>
    </lineage>
</organism>
<sequence length="448" mass="50125">MTSALHDPLTGQVLADTDIVERIAEAAERLPAIDDAGFATVVDRFADCRVVLLGESTHGTAQFYDARAAFTRRLIERHGFRIVAVEADWPDAAAIDRYVRQLPAAEHQEPPFRRFPTWMWRNTSVEALVEWMRGYNAERAPDTRAGFFGLDIYSLGSSIATVLGYLNRVDPDGAREARERYGCLLPWREDPSRYGRAVLTGRARDCEDEVIAQLQALLERQLDYATRGKEPFFDAAQNAHLVASAEQYYRLMYYGGPESWNLRDTHMFDTLARLLDTHAPGAKAVVWAHNSHIGDADATAMGRDHGETNIGRLCRARFGKQAALIGFSTSRGTVAAASDWDGPMQVIDVVPARADSYEALFQRTGIDRCFVDLREGVHEQARALLTVPRQERFIGVVYRPDTEFASHYAFACLPQQFDALAWFDRTDAVTPLPTAARTGMPDTYPFGL</sequence>
<name>A0ABY4VQY8_9BURK</name>
<proteinExistence type="predicted"/>
<dbReference type="SUPFAM" id="SSF159501">
    <property type="entry name" value="EreA/ChaN-like"/>
    <property type="match status" value="1"/>
</dbReference>
<dbReference type="EMBL" id="CP098735">
    <property type="protein sequence ID" value="USE78186.1"/>
    <property type="molecule type" value="Genomic_DNA"/>
</dbReference>
<gene>
    <name evidence="1" type="ORF">NDR89_03880</name>
</gene>